<dbReference type="PROSITE" id="PS50850">
    <property type="entry name" value="MFS"/>
    <property type="match status" value="1"/>
</dbReference>
<dbReference type="Gene3D" id="1.20.1250.20">
    <property type="entry name" value="MFS general substrate transporter like domains"/>
    <property type="match status" value="1"/>
</dbReference>
<dbReference type="eggNOG" id="KOG0253">
    <property type="taxonomic scope" value="Eukaryota"/>
</dbReference>
<gene>
    <name evidence="9" type="ORF">H310_02476</name>
</gene>
<feature type="transmembrane region" description="Helical" evidence="7">
    <location>
        <begin position="59"/>
        <end position="84"/>
    </location>
</feature>
<protein>
    <recommendedName>
        <fullName evidence="8">Major facilitator superfamily (MFS) profile domain-containing protein</fullName>
    </recommendedName>
</protein>
<dbReference type="GeneID" id="20079526"/>
<evidence type="ECO:0000256" key="2">
    <source>
        <dbReference type="ARBA" id="ARBA00022448"/>
    </source>
</evidence>
<dbReference type="InterPro" id="IPR036259">
    <property type="entry name" value="MFS_trans_sf"/>
</dbReference>
<dbReference type="GO" id="GO:0022857">
    <property type="term" value="F:transmembrane transporter activity"/>
    <property type="evidence" value="ECO:0007669"/>
    <property type="project" value="InterPro"/>
</dbReference>
<proteinExistence type="predicted"/>
<feature type="transmembrane region" description="Helical" evidence="7">
    <location>
        <begin position="148"/>
        <end position="170"/>
    </location>
</feature>
<keyword evidence="5 7" id="KW-0472">Membrane</keyword>
<feature type="transmembrane region" description="Helical" evidence="7">
    <location>
        <begin position="363"/>
        <end position="387"/>
    </location>
</feature>
<dbReference type="InterPro" id="IPR011701">
    <property type="entry name" value="MFS"/>
</dbReference>
<dbReference type="PANTHER" id="PTHR23511:SF5">
    <property type="entry name" value="MAJOR FACILITATOR-TYPE TRANSPORTER HXNZ-RELATED"/>
    <property type="match status" value="1"/>
</dbReference>
<evidence type="ECO:0000256" key="4">
    <source>
        <dbReference type="ARBA" id="ARBA00022989"/>
    </source>
</evidence>
<evidence type="ECO:0000256" key="3">
    <source>
        <dbReference type="ARBA" id="ARBA00022692"/>
    </source>
</evidence>
<feature type="transmembrane region" description="Helical" evidence="7">
    <location>
        <begin position="124"/>
        <end position="142"/>
    </location>
</feature>
<dbReference type="RefSeq" id="XP_008864229.1">
    <property type="nucleotide sequence ID" value="XM_008866007.1"/>
</dbReference>
<keyword evidence="4 7" id="KW-1133">Transmembrane helix</keyword>
<comment type="subcellular location">
    <subcellularLocation>
        <location evidence="1">Membrane</location>
        <topology evidence="1">Multi-pass membrane protein</topology>
    </subcellularLocation>
</comment>
<keyword evidence="3 7" id="KW-0812">Transmembrane</keyword>
<feature type="compositionally biased region" description="Low complexity" evidence="6">
    <location>
        <begin position="8"/>
        <end position="23"/>
    </location>
</feature>
<feature type="transmembrane region" description="Helical" evidence="7">
    <location>
        <begin position="96"/>
        <end position="117"/>
    </location>
</feature>
<organism evidence="9">
    <name type="scientific">Aphanomyces invadans</name>
    <dbReference type="NCBI Taxonomy" id="157072"/>
    <lineage>
        <taxon>Eukaryota</taxon>
        <taxon>Sar</taxon>
        <taxon>Stramenopiles</taxon>
        <taxon>Oomycota</taxon>
        <taxon>Saprolegniomycetes</taxon>
        <taxon>Saprolegniales</taxon>
        <taxon>Verrucalvaceae</taxon>
        <taxon>Aphanomyces</taxon>
    </lineage>
</organism>
<dbReference type="Pfam" id="PF07690">
    <property type="entry name" value="MFS_1"/>
    <property type="match status" value="1"/>
</dbReference>
<dbReference type="STRING" id="157072.A0A024UNV8"/>
<evidence type="ECO:0000256" key="1">
    <source>
        <dbReference type="ARBA" id="ARBA00004141"/>
    </source>
</evidence>
<name>A0A024UNV8_9STRA</name>
<evidence type="ECO:0000256" key="7">
    <source>
        <dbReference type="SAM" id="Phobius"/>
    </source>
</evidence>
<dbReference type="AlphaFoldDB" id="A0A024UNV8"/>
<feature type="domain" description="Major facilitator superfamily (MFS) profile" evidence="8">
    <location>
        <begin position="59"/>
        <end position="505"/>
    </location>
</feature>
<dbReference type="VEuPathDB" id="FungiDB:H310_02476"/>
<feature type="transmembrane region" description="Helical" evidence="7">
    <location>
        <begin position="399"/>
        <end position="432"/>
    </location>
</feature>
<feature type="transmembrane region" description="Helical" evidence="7">
    <location>
        <begin position="210"/>
        <end position="228"/>
    </location>
</feature>
<dbReference type="GO" id="GO:0016020">
    <property type="term" value="C:membrane"/>
    <property type="evidence" value="ECO:0007669"/>
    <property type="project" value="UniProtKB-SubCell"/>
</dbReference>
<feature type="transmembrane region" description="Helical" evidence="7">
    <location>
        <begin position="182"/>
        <end position="204"/>
    </location>
</feature>
<evidence type="ECO:0000313" key="9">
    <source>
        <dbReference type="EMBL" id="ETW08136.1"/>
    </source>
</evidence>
<evidence type="ECO:0000259" key="8">
    <source>
        <dbReference type="PROSITE" id="PS50850"/>
    </source>
</evidence>
<evidence type="ECO:0000256" key="6">
    <source>
        <dbReference type="SAM" id="MobiDB-lite"/>
    </source>
</evidence>
<accession>A0A024UNV8</accession>
<dbReference type="SUPFAM" id="SSF103473">
    <property type="entry name" value="MFS general substrate transporter"/>
    <property type="match status" value="1"/>
</dbReference>
<dbReference type="InterPro" id="IPR020846">
    <property type="entry name" value="MFS_dom"/>
</dbReference>
<dbReference type="OrthoDB" id="4139357at2759"/>
<sequence length="536" mass="58072">MPPTDVFDASADDGAATASTSATDTAIEEDIDNEANSWVDLNIHEALQMVGYGKFQQRLLLVSGLMFMADAVEVMLLSFLQVLVKDEWQLTSTQQAGITAAVFAGELPGALFWGFFADRFGRRMGFLLSALCIAIFGILSAFVPDVSWLMVCRAMVGFGVSGALVPFDLMAEFLPDNERARVLLLFQLYWTVGIAFVAVVAWVVIESWGWRWLTGLCATPLVLVLLSFPWMPESPKWLVDQRRYDEAIHVLHATAHLNGTTLPSALRIKPSEPTKYHKLPRRGSRGVLTELCGPALRRVSAMLFLIWFGFGLSYYGYVPQVHILMLDLYDDCTASGITLICRGSENSIILLFPRIFQPQDGNAFNYTCIFLAALAEVLGVFLTMAIVDKMGRRQTQIALYFLCALAVMLSAFELNLIVLTMLAMAARAFIMGASSTTWLATPEAFPTHVRTSGHGIASAMCRMGGFITPFIADSESMSVAAVCAVYGTCLLLTTAASALLPPDTIDPDGGGACELVALTSSGGESGVSSASTSSDD</sequence>
<feature type="transmembrane region" description="Helical" evidence="7">
    <location>
        <begin position="299"/>
        <end position="317"/>
    </location>
</feature>
<reference evidence="9" key="1">
    <citation type="submission" date="2013-12" db="EMBL/GenBank/DDBJ databases">
        <title>The Genome Sequence of Aphanomyces invadans NJM9701.</title>
        <authorList>
            <consortium name="The Broad Institute Genomics Platform"/>
            <person name="Russ C."/>
            <person name="Tyler B."/>
            <person name="van West P."/>
            <person name="Dieguez-Uribeondo J."/>
            <person name="Young S.K."/>
            <person name="Zeng Q."/>
            <person name="Gargeya S."/>
            <person name="Fitzgerald M."/>
            <person name="Abouelleil A."/>
            <person name="Alvarado L."/>
            <person name="Chapman S.B."/>
            <person name="Gainer-Dewar J."/>
            <person name="Goldberg J."/>
            <person name="Griggs A."/>
            <person name="Gujja S."/>
            <person name="Hansen M."/>
            <person name="Howarth C."/>
            <person name="Imamovic A."/>
            <person name="Ireland A."/>
            <person name="Larimer J."/>
            <person name="McCowan C."/>
            <person name="Murphy C."/>
            <person name="Pearson M."/>
            <person name="Poon T.W."/>
            <person name="Priest M."/>
            <person name="Roberts A."/>
            <person name="Saif S."/>
            <person name="Shea T."/>
            <person name="Sykes S."/>
            <person name="Wortman J."/>
            <person name="Nusbaum C."/>
            <person name="Birren B."/>
        </authorList>
    </citation>
    <scope>NUCLEOTIDE SEQUENCE [LARGE SCALE GENOMIC DNA]</scope>
    <source>
        <strain evidence="9">NJM9701</strain>
    </source>
</reference>
<dbReference type="PROSITE" id="PS00216">
    <property type="entry name" value="SUGAR_TRANSPORT_1"/>
    <property type="match status" value="1"/>
</dbReference>
<evidence type="ECO:0000256" key="5">
    <source>
        <dbReference type="ARBA" id="ARBA00023136"/>
    </source>
</evidence>
<dbReference type="InterPro" id="IPR005829">
    <property type="entry name" value="Sugar_transporter_CS"/>
</dbReference>
<dbReference type="EMBL" id="KI913954">
    <property type="protein sequence ID" value="ETW08136.1"/>
    <property type="molecule type" value="Genomic_DNA"/>
</dbReference>
<feature type="region of interest" description="Disordered" evidence="6">
    <location>
        <begin position="1"/>
        <end position="23"/>
    </location>
</feature>
<keyword evidence="2" id="KW-0813">Transport</keyword>
<dbReference type="PANTHER" id="PTHR23511">
    <property type="entry name" value="SYNAPTIC VESICLE GLYCOPROTEIN 2"/>
    <property type="match status" value="1"/>
</dbReference>